<evidence type="ECO:0000259" key="5">
    <source>
        <dbReference type="SMART" id="SM00079"/>
    </source>
</evidence>
<dbReference type="Proteomes" id="UP000733611">
    <property type="component" value="Unassembled WGS sequence"/>
</dbReference>
<organism evidence="6 7">
    <name type="scientific">Candidatus Anaerobiospirillum pullicola</name>
    <dbReference type="NCBI Taxonomy" id="2838451"/>
    <lineage>
        <taxon>Bacteria</taxon>
        <taxon>Pseudomonadati</taxon>
        <taxon>Pseudomonadota</taxon>
        <taxon>Gammaproteobacteria</taxon>
        <taxon>Aeromonadales</taxon>
        <taxon>Succinivibrionaceae</taxon>
        <taxon>Anaerobiospirillum</taxon>
    </lineage>
</organism>
<feature type="domain" description="Solute-binding protein family 3/N-terminal" evidence="4">
    <location>
        <begin position="33"/>
        <end position="256"/>
    </location>
</feature>
<evidence type="ECO:0000256" key="1">
    <source>
        <dbReference type="ARBA" id="ARBA00010333"/>
    </source>
</evidence>
<dbReference type="EMBL" id="JAHLFE010000122">
    <property type="protein sequence ID" value="MBU3844429.1"/>
    <property type="molecule type" value="Genomic_DNA"/>
</dbReference>
<reference evidence="6" key="2">
    <citation type="submission" date="2021-04" db="EMBL/GenBank/DDBJ databases">
        <authorList>
            <person name="Gilroy R."/>
        </authorList>
    </citation>
    <scope>NUCLEOTIDE SEQUENCE</scope>
    <source>
        <strain evidence="6">378</strain>
    </source>
</reference>
<dbReference type="SMART" id="SM00079">
    <property type="entry name" value="PBPe"/>
    <property type="match status" value="1"/>
</dbReference>
<reference evidence="6" key="1">
    <citation type="journal article" date="2021" name="PeerJ">
        <title>Extensive microbial diversity within the chicken gut microbiome revealed by metagenomics and culture.</title>
        <authorList>
            <person name="Gilroy R."/>
            <person name="Ravi A."/>
            <person name="Getino M."/>
            <person name="Pursley I."/>
            <person name="Horton D.L."/>
            <person name="Alikhan N.F."/>
            <person name="Baker D."/>
            <person name="Gharbi K."/>
            <person name="Hall N."/>
            <person name="Watson M."/>
            <person name="Adriaenssens E.M."/>
            <person name="Foster-Nyarko E."/>
            <person name="Jarju S."/>
            <person name="Secka A."/>
            <person name="Antonio M."/>
            <person name="Oren A."/>
            <person name="Chaudhuri R.R."/>
            <person name="La Ragione R."/>
            <person name="Hildebrand F."/>
            <person name="Pallen M.J."/>
        </authorList>
    </citation>
    <scope>NUCLEOTIDE SEQUENCE</scope>
    <source>
        <strain evidence="6">378</strain>
    </source>
</reference>
<dbReference type="InterPro" id="IPR001320">
    <property type="entry name" value="Iontro_rcpt_C"/>
</dbReference>
<name>A0A948TGE7_9GAMM</name>
<feature type="domain" description="Ionotropic glutamate receptor C-terminal" evidence="5">
    <location>
        <begin position="33"/>
        <end position="257"/>
    </location>
</feature>
<feature type="signal peptide" evidence="3">
    <location>
        <begin position="1"/>
        <end position="25"/>
    </location>
</feature>
<protein>
    <submittedName>
        <fullName evidence="6">ABC transporter substrate-binding protein</fullName>
    </submittedName>
</protein>
<comment type="caution">
    <text evidence="6">The sequence shown here is derived from an EMBL/GenBank/DDBJ whole genome shotgun (WGS) entry which is preliminary data.</text>
</comment>
<evidence type="ECO:0000313" key="7">
    <source>
        <dbReference type="Proteomes" id="UP000733611"/>
    </source>
</evidence>
<sequence>MGLRNKIAAAMLAAGVMAFSSVSHAIGEMENVTVTVFVNPIGAPLGFLETDLTHPQGIDIDIIYELQRRLLFNLRENRIFPLQRSEGFARLQNGTADIVIGGISRTPEREKLFAFTPVYFGSGLTVVHSKVSHPEMKTLDDVKGLRVGYERGSSAETFARQSGANAVPFDNLTLALFEVANGDLDAIIYDRPPVADFVRMVPSVNLATIDQIFNEEACQFAFAMPKDYKYADIINATIEEMLQDGTIEAILKRWEAQ</sequence>
<evidence type="ECO:0000313" key="6">
    <source>
        <dbReference type="EMBL" id="MBU3844429.1"/>
    </source>
</evidence>
<evidence type="ECO:0000256" key="3">
    <source>
        <dbReference type="SAM" id="SignalP"/>
    </source>
</evidence>
<dbReference type="InterPro" id="IPR001638">
    <property type="entry name" value="Solute-binding_3/MltF_N"/>
</dbReference>
<evidence type="ECO:0000259" key="4">
    <source>
        <dbReference type="SMART" id="SM00062"/>
    </source>
</evidence>
<dbReference type="SMART" id="SM00062">
    <property type="entry name" value="PBPb"/>
    <property type="match status" value="1"/>
</dbReference>
<dbReference type="PANTHER" id="PTHR35936:SF17">
    <property type="entry name" value="ARGININE-BINDING EXTRACELLULAR PROTEIN ARTP"/>
    <property type="match status" value="1"/>
</dbReference>
<feature type="chain" id="PRO_5036847698" evidence="3">
    <location>
        <begin position="26"/>
        <end position="257"/>
    </location>
</feature>
<dbReference type="AlphaFoldDB" id="A0A948TGE7"/>
<proteinExistence type="inferred from homology"/>
<dbReference type="SUPFAM" id="SSF53850">
    <property type="entry name" value="Periplasmic binding protein-like II"/>
    <property type="match status" value="1"/>
</dbReference>
<dbReference type="CDD" id="cd13530">
    <property type="entry name" value="PBP2_peptides_like"/>
    <property type="match status" value="1"/>
</dbReference>
<evidence type="ECO:0000256" key="2">
    <source>
        <dbReference type="ARBA" id="ARBA00022729"/>
    </source>
</evidence>
<dbReference type="Gene3D" id="3.40.190.10">
    <property type="entry name" value="Periplasmic binding protein-like II"/>
    <property type="match status" value="2"/>
</dbReference>
<dbReference type="PANTHER" id="PTHR35936">
    <property type="entry name" value="MEMBRANE-BOUND LYTIC MUREIN TRANSGLYCOSYLASE F"/>
    <property type="match status" value="1"/>
</dbReference>
<comment type="similarity">
    <text evidence="1">Belongs to the bacterial solute-binding protein 3 family.</text>
</comment>
<dbReference type="GO" id="GO:0016020">
    <property type="term" value="C:membrane"/>
    <property type="evidence" value="ECO:0007669"/>
    <property type="project" value="InterPro"/>
</dbReference>
<gene>
    <name evidence="6" type="ORF">H9847_06125</name>
</gene>
<keyword evidence="2 3" id="KW-0732">Signal</keyword>
<accession>A0A948TGE7</accession>
<dbReference type="GO" id="GO:0015276">
    <property type="term" value="F:ligand-gated monoatomic ion channel activity"/>
    <property type="evidence" value="ECO:0007669"/>
    <property type="project" value="InterPro"/>
</dbReference>
<dbReference type="Pfam" id="PF00497">
    <property type="entry name" value="SBP_bac_3"/>
    <property type="match status" value="1"/>
</dbReference>